<feature type="transmembrane region" description="Helical" evidence="2">
    <location>
        <begin position="107"/>
        <end position="127"/>
    </location>
</feature>
<accession>A0A221UVP3</accession>
<sequence>MDFTKNDIKPLDRIISLLLLKPNIDIGTLYEEKIIVDESNGLEIDLINTPQNTYERYIKILKNRNLCEVGQTKEGKYALKTDLTYDFQKSGGFKKLYKELNKKSIDLYRAIPIFLTIAFGISTFYFAKKNYDLKIKESRVTELEIEIDSLKKMNEKLRTEIKIWSTKTELKTTLE</sequence>
<keyword evidence="2" id="KW-0472">Membrane</keyword>
<dbReference type="RefSeq" id="WP_093978176.1">
    <property type="nucleotide sequence ID" value="NZ_CP022515.1"/>
</dbReference>
<evidence type="ECO:0000313" key="4">
    <source>
        <dbReference type="Proteomes" id="UP000204551"/>
    </source>
</evidence>
<dbReference type="AlphaFoldDB" id="A0A221UVP3"/>
<name>A0A221UVP3_9FLAO</name>
<keyword evidence="1" id="KW-0175">Coiled coil</keyword>
<organism evidence="3 4">
    <name type="scientific">Arenibacter algicola</name>
    <dbReference type="NCBI Taxonomy" id="616991"/>
    <lineage>
        <taxon>Bacteria</taxon>
        <taxon>Pseudomonadati</taxon>
        <taxon>Bacteroidota</taxon>
        <taxon>Flavobacteriia</taxon>
        <taxon>Flavobacteriales</taxon>
        <taxon>Flavobacteriaceae</taxon>
        <taxon>Arenibacter</taxon>
    </lineage>
</organism>
<gene>
    <name evidence="3" type="ORF">AREALGSMS7_01953</name>
</gene>
<proteinExistence type="predicted"/>
<dbReference type="Proteomes" id="UP000204551">
    <property type="component" value="Chromosome"/>
</dbReference>
<dbReference type="KEGG" id="aalg:AREALGSMS7_01953"/>
<dbReference type="EMBL" id="CP022515">
    <property type="protein sequence ID" value="ASO05415.1"/>
    <property type="molecule type" value="Genomic_DNA"/>
</dbReference>
<evidence type="ECO:0000256" key="2">
    <source>
        <dbReference type="SAM" id="Phobius"/>
    </source>
</evidence>
<keyword evidence="2" id="KW-0812">Transmembrane</keyword>
<reference evidence="3 4" key="1">
    <citation type="submission" date="2017-07" db="EMBL/GenBank/DDBJ databases">
        <title>Genome Sequence of Arenibacter algicola Strain SMS7 Isolated from a culture of the Diatom Skeletonema marinoi.</title>
        <authorList>
            <person name="Topel M."/>
            <person name="Pinder M.I.M."/>
            <person name="Johansson O.N."/>
            <person name="Kourtchenko O."/>
            <person name="Godhe A."/>
            <person name="Clarke A.K."/>
        </authorList>
    </citation>
    <scope>NUCLEOTIDE SEQUENCE [LARGE SCALE GENOMIC DNA]</scope>
    <source>
        <strain evidence="3 4">SMS7</strain>
    </source>
</reference>
<protein>
    <submittedName>
        <fullName evidence="3">Uncharacterized protein</fullName>
    </submittedName>
</protein>
<evidence type="ECO:0000256" key="1">
    <source>
        <dbReference type="SAM" id="Coils"/>
    </source>
</evidence>
<feature type="coiled-coil region" evidence="1">
    <location>
        <begin position="133"/>
        <end position="167"/>
    </location>
</feature>
<evidence type="ECO:0000313" key="3">
    <source>
        <dbReference type="EMBL" id="ASO05415.1"/>
    </source>
</evidence>
<keyword evidence="2" id="KW-1133">Transmembrane helix</keyword>